<dbReference type="InterPro" id="IPR002645">
    <property type="entry name" value="STAS_dom"/>
</dbReference>
<dbReference type="InterPro" id="IPR036513">
    <property type="entry name" value="STAS_dom_sf"/>
</dbReference>
<accession>A0A1J4P5U7</accession>
<evidence type="ECO:0000256" key="2">
    <source>
        <dbReference type="RuleBase" id="RU003749"/>
    </source>
</evidence>
<reference evidence="5" key="1">
    <citation type="submission" date="2016-10" db="EMBL/GenBank/DDBJ databases">
        <title>Genome sequence of Streptomyces mangrovisoli MUSC 149.</title>
        <authorList>
            <person name="Lee L.-H."/>
            <person name="Ser H.-L."/>
        </authorList>
    </citation>
    <scope>NUCLEOTIDE SEQUENCE [LARGE SCALE GENOMIC DNA]</scope>
    <source>
        <strain evidence="5">MUSC 149</strain>
    </source>
</reference>
<comment type="similarity">
    <text evidence="1 2">Belongs to the anti-sigma-factor antagonist family.</text>
</comment>
<dbReference type="CDD" id="cd07043">
    <property type="entry name" value="STAS_anti-anti-sigma_factors"/>
    <property type="match status" value="1"/>
</dbReference>
<dbReference type="GO" id="GO:0043856">
    <property type="term" value="F:anti-sigma factor antagonist activity"/>
    <property type="evidence" value="ECO:0007669"/>
    <property type="project" value="InterPro"/>
</dbReference>
<dbReference type="PROSITE" id="PS50801">
    <property type="entry name" value="STAS"/>
    <property type="match status" value="1"/>
</dbReference>
<dbReference type="EMBL" id="LAVA02000011">
    <property type="protein sequence ID" value="OIJ68893.1"/>
    <property type="molecule type" value="Genomic_DNA"/>
</dbReference>
<keyword evidence="6" id="KW-1185">Reference proteome</keyword>
<dbReference type="OrthoDB" id="4284170at2"/>
<gene>
    <name evidence="5" type="ORF">WN71_005380</name>
</gene>
<feature type="region of interest" description="Disordered" evidence="3">
    <location>
        <begin position="1"/>
        <end position="24"/>
    </location>
</feature>
<feature type="compositionally biased region" description="Basic and acidic residues" evidence="3">
    <location>
        <begin position="1"/>
        <end position="10"/>
    </location>
</feature>
<dbReference type="Gene3D" id="3.30.750.24">
    <property type="entry name" value="STAS domain"/>
    <property type="match status" value="1"/>
</dbReference>
<dbReference type="RefSeq" id="WP_046587271.1">
    <property type="nucleotide sequence ID" value="NZ_LAVA02000011.1"/>
</dbReference>
<dbReference type="STRING" id="1428628.WN71_005380"/>
<evidence type="ECO:0000256" key="3">
    <source>
        <dbReference type="SAM" id="MobiDB-lite"/>
    </source>
</evidence>
<feature type="domain" description="STAS" evidence="4">
    <location>
        <begin position="43"/>
        <end position="138"/>
    </location>
</feature>
<protein>
    <recommendedName>
        <fullName evidence="2">Anti-sigma factor antagonist</fullName>
    </recommendedName>
</protein>
<dbReference type="Proteomes" id="UP000034196">
    <property type="component" value="Unassembled WGS sequence"/>
</dbReference>
<dbReference type="NCBIfam" id="TIGR00377">
    <property type="entry name" value="ant_ant_sig"/>
    <property type="match status" value="1"/>
</dbReference>
<comment type="caution">
    <text evidence="5">The sequence shown here is derived from an EMBL/GenBank/DDBJ whole genome shotgun (WGS) entry which is preliminary data.</text>
</comment>
<evidence type="ECO:0000313" key="5">
    <source>
        <dbReference type="EMBL" id="OIJ68893.1"/>
    </source>
</evidence>
<organism evidence="5 6">
    <name type="scientific">Streptomyces mangrovisoli</name>
    <dbReference type="NCBI Taxonomy" id="1428628"/>
    <lineage>
        <taxon>Bacteria</taxon>
        <taxon>Bacillati</taxon>
        <taxon>Actinomycetota</taxon>
        <taxon>Actinomycetes</taxon>
        <taxon>Kitasatosporales</taxon>
        <taxon>Streptomycetaceae</taxon>
        <taxon>Streptomyces</taxon>
    </lineage>
</organism>
<name>A0A1J4P5U7_9ACTN</name>
<sequence length="138" mass="15112">MTPDTDDRAFETAAGPDPQAPVLDTAPAANTYARTWRRGPFTVVEATGEIDLESAQRLAEHLDAATAAREPDVLVDLRGVTFLDCSGLRVLCRAESRARQRSGRLRVVGDGPRVRRLLRAAGLLQRFPPLPDIPGERR</sequence>
<dbReference type="SUPFAM" id="SSF52091">
    <property type="entry name" value="SpoIIaa-like"/>
    <property type="match status" value="1"/>
</dbReference>
<evidence type="ECO:0000313" key="6">
    <source>
        <dbReference type="Proteomes" id="UP000034196"/>
    </source>
</evidence>
<dbReference type="Pfam" id="PF01740">
    <property type="entry name" value="STAS"/>
    <property type="match status" value="1"/>
</dbReference>
<dbReference type="PANTHER" id="PTHR33495:SF2">
    <property type="entry name" value="ANTI-SIGMA FACTOR ANTAGONIST TM_1081-RELATED"/>
    <property type="match status" value="1"/>
</dbReference>
<evidence type="ECO:0000259" key="4">
    <source>
        <dbReference type="PROSITE" id="PS50801"/>
    </source>
</evidence>
<evidence type="ECO:0000256" key="1">
    <source>
        <dbReference type="ARBA" id="ARBA00009013"/>
    </source>
</evidence>
<dbReference type="InterPro" id="IPR003658">
    <property type="entry name" value="Anti-sigma_ant"/>
</dbReference>
<dbReference type="AlphaFoldDB" id="A0A1J4P5U7"/>
<proteinExistence type="inferred from homology"/>
<dbReference type="PANTHER" id="PTHR33495">
    <property type="entry name" value="ANTI-SIGMA FACTOR ANTAGONIST TM_1081-RELATED-RELATED"/>
    <property type="match status" value="1"/>
</dbReference>